<comment type="caution">
    <text evidence="1">The sequence shown here is derived from an EMBL/GenBank/DDBJ whole genome shotgun (WGS) entry which is preliminary data.</text>
</comment>
<accession>A0A7K6AT88</accession>
<feature type="non-terminal residue" evidence="1">
    <location>
        <position position="1"/>
    </location>
</feature>
<proteinExistence type="predicted"/>
<organism evidence="1 2">
    <name type="scientific">Upupa epops</name>
    <name type="common">Eurasian hoopoe</name>
    <dbReference type="NCBI Taxonomy" id="57439"/>
    <lineage>
        <taxon>Eukaryota</taxon>
        <taxon>Metazoa</taxon>
        <taxon>Chordata</taxon>
        <taxon>Craniata</taxon>
        <taxon>Vertebrata</taxon>
        <taxon>Euteleostomi</taxon>
        <taxon>Archelosauria</taxon>
        <taxon>Archosauria</taxon>
        <taxon>Dinosauria</taxon>
        <taxon>Saurischia</taxon>
        <taxon>Theropoda</taxon>
        <taxon>Coelurosauria</taxon>
        <taxon>Aves</taxon>
        <taxon>Neognathae</taxon>
        <taxon>Neoaves</taxon>
        <taxon>Telluraves</taxon>
        <taxon>Coraciimorphae</taxon>
        <taxon>Bucerotiformes</taxon>
        <taxon>Upupidae</taxon>
        <taxon>Upupa</taxon>
    </lineage>
</organism>
<sequence length="160" mass="18224">GLYGLQDGLYFAFHMLVPLKTPPGHSFHLEQGPKRKVPEKNSCVLVKSVCTCAREERMEDVLCFLHHSEEEIKSRQQASLLETLCTTSSHLDVEKTTYWFQQLVNEVWATLPWKDTFKLTVLPCSCLCKLKLTCTSKKSYIIELKLAVQQGDSSELVCLT</sequence>
<reference evidence="1 2" key="1">
    <citation type="submission" date="2019-09" db="EMBL/GenBank/DDBJ databases">
        <title>Bird 10,000 Genomes (B10K) Project - Family phase.</title>
        <authorList>
            <person name="Zhang G."/>
        </authorList>
    </citation>
    <scope>NUCLEOTIDE SEQUENCE [LARGE SCALE GENOMIC DNA]</scope>
    <source>
        <strain evidence="1">B10K-DU-012-37</strain>
    </source>
</reference>
<dbReference type="AlphaFoldDB" id="A0A7K6AT88"/>
<gene>
    <name evidence="1" type="primary">Itpripl1_1</name>
    <name evidence="1" type="ORF">UPUEPO_R15229</name>
</gene>
<dbReference type="OrthoDB" id="9390510at2759"/>
<evidence type="ECO:0000313" key="2">
    <source>
        <dbReference type="Proteomes" id="UP000544127"/>
    </source>
</evidence>
<name>A0A7K6AT88_UPUEP</name>
<dbReference type="Proteomes" id="UP000544127">
    <property type="component" value="Unassembled WGS sequence"/>
</dbReference>
<feature type="non-terminal residue" evidence="1">
    <location>
        <position position="160"/>
    </location>
</feature>
<keyword evidence="2" id="KW-1185">Reference proteome</keyword>
<dbReference type="EMBL" id="VZRI01004992">
    <property type="protein sequence ID" value="NWU93240.1"/>
    <property type="molecule type" value="Genomic_DNA"/>
</dbReference>
<evidence type="ECO:0000313" key="1">
    <source>
        <dbReference type="EMBL" id="NWU93240.1"/>
    </source>
</evidence>
<protein>
    <submittedName>
        <fullName evidence="1">IPIL1 protein</fullName>
    </submittedName>
</protein>